<dbReference type="Pfam" id="PF02274">
    <property type="entry name" value="ADI"/>
    <property type="match status" value="1"/>
</dbReference>
<dbReference type="AlphaFoldDB" id="A0AAN7YM45"/>
<reference evidence="2 3" key="1">
    <citation type="submission" date="2023-11" db="EMBL/GenBank/DDBJ databases">
        <title>Dfirmibasis_genome.</title>
        <authorList>
            <person name="Edelbroek B."/>
            <person name="Kjellin J."/>
            <person name="Jerlstrom-Hultqvist J."/>
            <person name="Soderbom F."/>
        </authorList>
    </citation>
    <scope>NUCLEOTIDE SEQUENCE [LARGE SCALE GENOMIC DNA]</scope>
    <source>
        <strain evidence="2 3">TNS-C-14</strain>
    </source>
</reference>
<dbReference type="PANTHER" id="PTHR43224:SF3">
    <property type="entry name" value="ARGININE DEIMINASE"/>
    <property type="match status" value="1"/>
</dbReference>
<dbReference type="Gene3D" id="3.75.10.10">
    <property type="entry name" value="L-arginine/glycine Amidinotransferase, Chain A"/>
    <property type="match status" value="2"/>
</dbReference>
<evidence type="ECO:0000313" key="3">
    <source>
        <dbReference type="Proteomes" id="UP001344447"/>
    </source>
</evidence>
<evidence type="ECO:0008006" key="4">
    <source>
        <dbReference type="Google" id="ProtNLM"/>
    </source>
</evidence>
<keyword evidence="3" id="KW-1185">Reference proteome</keyword>
<organism evidence="2 3">
    <name type="scientific">Dictyostelium firmibasis</name>
    <dbReference type="NCBI Taxonomy" id="79012"/>
    <lineage>
        <taxon>Eukaryota</taxon>
        <taxon>Amoebozoa</taxon>
        <taxon>Evosea</taxon>
        <taxon>Eumycetozoa</taxon>
        <taxon>Dictyostelia</taxon>
        <taxon>Dictyosteliales</taxon>
        <taxon>Dictyosteliaceae</taxon>
        <taxon>Dictyostelium</taxon>
    </lineage>
</organism>
<dbReference type="EMBL" id="JAVFKY010000006">
    <property type="protein sequence ID" value="KAK5574936.1"/>
    <property type="molecule type" value="Genomic_DNA"/>
</dbReference>
<feature type="compositionally biased region" description="Polar residues" evidence="1">
    <location>
        <begin position="445"/>
        <end position="459"/>
    </location>
</feature>
<evidence type="ECO:0000256" key="1">
    <source>
        <dbReference type="SAM" id="MobiDB-lite"/>
    </source>
</evidence>
<accession>A0AAN7YM45</accession>
<protein>
    <recommendedName>
        <fullName evidence="4">Arginine deiminase</fullName>
    </recommendedName>
</protein>
<dbReference type="PANTHER" id="PTHR43224">
    <property type="entry name" value="AMIDINOTRANSFERASE"/>
    <property type="match status" value="1"/>
</dbReference>
<dbReference type="InterPro" id="IPR014541">
    <property type="entry name" value="Amdntrnsf_FN0238"/>
</dbReference>
<dbReference type="SUPFAM" id="SSF55909">
    <property type="entry name" value="Pentein"/>
    <property type="match status" value="2"/>
</dbReference>
<dbReference type="Proteomes" id="UP001344447">
    <property type="component" value="Unassembled WGS sequence"/>
</dbReference>
<proteinExistence type="predicted"/>
<dbReference type="Pfam" id="PF19420">
    <property type="entry name" value="DDAH_eukar"/>
    <property type="match status" value="2"/>
</dbReference>
<feature type="region of interest" description="Disordered" evidence="1">
    <location>
        <begin position="445"/>
        <end position="465"/>
    </location>
</feature>
<comment type="caution">
    <text evidence="2">The sequence shown here is derived from an EMBL/GenBank/DDBJ whole genome shotgun (WGS) entry which is preliminary data.</text>
</comment>
<name>A0AAN7YM45_9MYCE</name>
<evidence type="ECO:0000313" key="2">
    <source>
        <dbReference type="EMBL" id="KAK5574936.1"/>
    </source>
</evidence>
<sequence>MKQSMSNSQLVNMASPFPTKGPLYNLSAKYKDLSFNQVHENDEARIVILNEPSLPQWMGSIHPNGSLYEEPLDLSKAKEEHKLFRELLEKEGCTVFTVREILTGSYDQTKSEDIQHRVKLEDFAFNSMHYELDAQQNVQELSAEDKLLISDQYKKKCIESMSNEQLVEVILTRPTIRLRKSERDTELLSTEYSFKPLVNLIFQRDQQITTSAGIVLASLSSPIRAPEVQVMKLCFEILGLPIIGEIPEPGKLEGGDFYPVGRDLCLIGVGLRSNFYSVQYMMDKDLFGTTRVAVVKDYFDQNQQRMHLDTVCNIIDERVMLILEDICGEESPIRRLVDEYTRDDNGVYHMTRNDVEYSKYLKEEGFDLIYASNQNQKDYGCNGLNIGNGKFIVVDRATAKTIARSTKTNNQLLFVDFRTVTKMYGSVHCCSQVVSRFNRPKAALSNSPSSEFKQLSPTDQSRRNRQSIEVVMEGEDGSDKFLMISPTDFVKDRVGMNASLIRQQRQLILQDYSRLHKLLVDAGVRVHLFCHEPYHRTDKAVFVADWFSTHDRDEIKSTQKNTLVIYPLSDPSRRRERRADILKFGFLPKYTRVLDFTPCEQGRLGYKETTVDQFIIDHNLENNEHIDDESINENNGYFIDFSEIVLDREHKLAYCSVKNENQSKFIDLWADTLGYKVMKINNVKEAANKFIFIGSKFAIFCPEALDSKEKSDLVIKSLQTTSNKRVIEITVDQMNNSCAKIIEVKGNQKTHLLMSDKVMSSFTANQLSDLKSHVDQLLHADMSNLENMGAHNDGMISMLGRLV</sequence>
<gene>
    <name evidence="2" type="ORF">RB653_010190</name>
</gene>